<dbReference type="AlphaFoldDB" id="A0A8H5A0L9"/>
<evidence type="ECO:0000313" key="1">
    <source>
        <dbReference type="EMBL" id="KAF5256631.1"/>
    </source>
</evidence>
<proteinExistence type="predicted"/>
<comment type="caution">
    <text evidence="1">The sequence shown here is derived from an EMBL/GenBank/DDBJ whole genome shotgun (WGS) entry which is preliminary data.</text>
</comment>
<accession>A0A8H5A0L9</accession>
<evidence type="ECO:0000313" key="2">
    <source>
        <dbReference type="Proteomes" id="UP000558688"/>
    </source>
</evidence>
<sequence>MDQTTPPGNGISFENAAAPRGVSDFSQHIPLLHRLRCLRRAGICGHWREDDDLLTRIRYSYQLVSTIYLILHSRSKSRFCRSKP</sequence>
<organism evidence="1 2">
    <name type="scientific">Fusarium oxysporum</name>
    <name type="common">Fusarium vascular wilt</name>
    <dbReference type="NCBI Taxonomy" id="5507"/>
    <lineage>
        <taxon>Eukaryota</taxon>
        <taxon>Fungi</taxon>
        <taxon>Dikarya</taxon>
        <taxon>Ascomycota</taxon>
        <taxon>Pezizomycotina</taxon>
        <taxon>Sordariomycetes</taxon>
        <taxon>Hypocreomycetidae</taxon>
        <taxon>Hypocreales</taxon>
        <taxon>Nectriaceae</taxon>
        <taxon>Fusarium</taxon>
        <taxon>Fusarium oxysporum species complex</taxon>
    </lineage>
</organism>
<gene>
    <name evidence="1" type="ORF">FOXYS1_12882</name>
</gene>
<dbReference type="Proteomes" id="UP000558688">
    <property type="component" value="Unassembled WGS sequence"/>
</dbReference>
<protein>
    <submittedName>
        <fullName evidence="1">Uncharacterized protein</fullName>
    </submittedName>
</protein>
<dbReference type="EMBL" id="JAAFOW010002585">
    <property type="protein sequence ID" value="KAF5256631.1"/>
    <property type="molecule type" value="Genomic_DNA"/>
</dbReference>
<reference evidence="1" key="1">
    <citation type="submission" date="2020-02" db="EMBL/GenBank/DDBJ databases">
        <title>Identification and distribution of gene clusters putatively required for synthesis of sphingolipid metabolism inhibitors in phylogenetically diverse species of the filamentous fungus Fusarium.</title>
        <authorList>
            <person name="Kim H.-S."/>
            <person name="Busman M."/>
            <person name="Brown D.W."/>
            <person name="Divon H."/>
            <person name="Uhlig S."/>
            <person name="Proctor R.H."/>
        </authorList>
    </citation>
    <scope>NUCLEOTIDE SEQUENCE [LARGE SCALE GENOMIC DNA]</scope>
    <source>
        <strain evidence="1">NRRL 39464</strain>
    </source>
</reference>
<feature type="non-terminal residue" evidence="1">
    <location>
        <position position="84"/>
    </location>
</feature>
<name>A0A8H5A0L9_FUSOX</name>